<name>A0A5J5B6L0_9ASTE</name>
<dbReference type="AlphaFoldDB" id="A0A5J5B6L0"/>
<keyword evidence="3" id="KW-1185">Reference proteome</keyword>
<accession>A0A5J5B6L0</accession>
<proteinExistence type="predicted"/>
<gene>
    <name evidence="2" type="ORF">F0562_027963</name>
</gene>
<dbReference type="Proteomes" id="UP000325577">
    <property type="component" value="Linkage Group LG15"/>
</dbReference>
<protein>
    <submittedName>
        <fullName evidence="2">Uncharacterized protein</fullName>
    </submittedName>
</protein>
<dbReference type="OrthoDB" id="432685at2759"/>
<evidence type="ECO:0000313" key="2">
    <source>
        <dbReference type="EMBL" id="KAA8538214.1"/>
    </source>
</evidence>
<feature type="region of interest" description="Disordered" evidence="1">
    <location>
        <begin position="93"/>
        <end position="120"/>
    </location>
</feature>
<sequence>MIDSSAAAWWQLHLRSNGFRFCSWVSIFLSSGGTIKCKIWVAGAILENPKDTTKVHLIYTNVTFEDTLLKVGQMIKMMHGTLYSFIFKSPKITATPSSGFLAGRKYKTEDRPSTSASTSS</sequence>
<dbReference type="EMBL" id="CM018038">
    <property type="protein sequence ID" value="KAA8538214.1"/>
    <property type="molecule type" value="Genomic_DNA"/>
</dbReference>
<reference evidence="2 3" key="1">
    <citation type="submission" date="2019-09" db="EMBL/GenBank/DDBJ databases">
        <title>A chromosome-level genome assembly of the Chinese tupelo Nyssa sinensis.</title>
        <authorList>
            <person name="Yang X."/>
            <person name="Kang M."/>
            <person name="Yang Y."/>
            <person name="Xiong H."/>
            <person name="Wang M."/>
            <person name="Zhang Z."/>
            <person name="Wang Z."/>
            <person name="Wu H."/>
            <person name="Ma T."/>
            <person name="Liu J."/>
            <person name="Xi Z."/>
        </authorList>
    </citation>
    <scope>NUCLEOTIDE SEQUENCE [LARGE SCALE GENOMIC DNA]</scope>
    <source>
        <strain evidence="2">J267</strain>
        <tissue evidence="2">Leaf</tissue>
    </source>
</reference>
<organism evidence="2 3">
    <name type="scientific">Nyssa sinensis</name>
    <dbReference type="NCBI Taxonomy" id="561372"/>
    <lineage>
        <taxon>Eukaryota</taxon>
        <taxon>Viridiplantae</taxon>
        <taxon>Streptophyta</taxon>
        <taxon>Embryophyta</taxon>
        <taxon>Tracheophyta</taxon>
        <taxon>Spermatophyta</taxon>
        <taxon>Magnoliopsida</taxon>
        <taxon>eudicotyledons</taxon>
        <taxon>Gunneridae</taxon>
        <taxon>Pentapetalae</taxon>
        <taxon>asterids</taxon>
        <taxon>Cornales</taxon>
        <taxon>Nyssaceae</taxon>
        <taxon>Nyssa</taxon>
    </lineage>
</organism>
<evidence type="ECO:0000256" key="1">
    <source>
        <dbReference type="SAM" id="MobiDB-lite"/>
    </source>
</evidence>
<evidence type="ECO:0000313" key="3">
    <source>
        <dbReference type="Proteomes" id="UP000325577"/>
    </source>
</evidence>